<name>H9XTL8_9VIRU</name>
<reference evidence="1" key="1">
    <citation type="journal article" date="2012" name="J. Virol.">
        <title>Metagenomic analysis of viruses from bat fecal samples reveals many novel viruses in insectivorous bats in china.</title>
        <authorList>
            <person name="Ge X."/>
            <person name="Li Y."/>
            <person name="Yang X."/>
            <person name="Zhang H."/>
            <person name="Zhou P."/>
            <person name="Zhang Y."/>
            <person name="Shi Z."/>
        </authorList>
    </citation>
    <scope>NUCLEOTIDE SEQUENCE</scope>
</reference>
<organism evidence="1">
    <name type="scientific">Densovirus SC2209</name>
    <dbReference type="NCBI Taxonomy" id="1169628"/>
    <lineage>
        <taxon>Viruses</taxon>
        <taxon>Monodnaviria</taxon>
        <taxon>Shotokuvirae</taxon>
        <taxon>Cossaviricota</taxon>
        <taxon>Quintoviricetes</taxon>
        <taxon>Piccovirales</taxon>
        <taxon>Parvoviridae</taxon>
        <taxon>Densovirinae</taxon>
    </lineage>
</organism>
<dbReference type="EMBL" id="JN857341">
    <property type="protein sequence ID" value="AFH02755.1"/>
    <property type="molecule type" value="Genomic_DNA"/>
</dbReference>
<feature type="non-terminal residue" evidence="1">
    <location>
        <position position="191"/>
    </location>
</feature>
<protein>
    <submittedName>
        <fullName evidence="1">VP1</fullName>
    </submittedName>
</protein>
<dbReference type="InterPro" id="IPR016184">
    <property type="entry name" value="Capsid/spike_ssDNA_virus"/>
</dbReference>
<evidence type="ECO:0000313" key="1">
    <source>
        <dbReference type="EMBL" id="AFH02755.1"/>
    </source>
</evidence>
<dbReference type="SUPFAM" id="SSF88645">
    <property type="entry name" value="ssDNA viruses"/>
    <property type="match status" value="1"/>
</dbReference>
<feature type="non-terminal residue" evidence="1">
    <location>
        <position position="1"/>
    </location>
</feature>
<accession>H9XTL8</accession>
<dbReference type="Pfam" id="PF02336">
    <property type="entry name" value="Denso_VP4"/>
    <property type="match status" value="1"/>
</dbReference>
<dbReference type="GO" id="GO:0005198">
    <property type="term" value="F:structural molecule activity"/>
    <property type="evidence" value="ECO:0007669"/>
    <property type="project" value="InterPro"/>
</dbReference>
<dbReference type="InterPro" id="IPR003433">
    <property type="entry name" value="Capsid_VP4_densovirus"/>
</dbReference>
<sequence>QTHHFLTYGIAPKILPIPGQTVQDPPIPKGVALVTSLAEIPWDRVFFYLSPGEQNAIVAQCPGARISKVEVTISQLNARVAFESNSTDASLATLNQNKFSVYAKGLNNRNGIKFTSMGVNITASGGDNAMIPSSIEFPDYAALDKNLYGVANNDVAFSNTIPASELGMPLALDKYACLWNYDQSAAGTTPL</sequence>
<proteinExistence type="predicted"/>